<protein>
    <submittedName>
        <fullName evidence="2">Uncharacterized protein</fullName>
    </submittedName>
</protein>
<proteinExistence type="predicted"/>
<organism evidence="2 3">
    <name type="scientific">Lynx pardinus</name>
    <name type="common">Iberian lynx</name>
    <name type="synonym">Felis pardina</name>
    <dbReference type="NCBI Taxonomy" id="191816"/>
    <lineage>
        <taxon>Eukaryota</taxon>
        <taxon>Metazoa</taxon>
        <taxon>Chordata</taxon>
        <taxon>Craniata</taxon>
        <taxon>Vertebrata</taxon>
        <taxon>Euteleostomi</taxon>
        <taxon>Mammalia</taxon>
        <taxon>Eutheria</taxon>
        <taxon>Laurasiatheria</taxon>
        <taxon>Carnivora</taxon>
        <taxon>Feliformia</taxon>
        <taxon>Felidae</taxon>
        <taxon>Felinae</taxon>
        <taxon>Lynx</taxon>
    </lineage>
</organism>
<evidence type="ECO:0000313" key="3">
    <source>
        <dbReference type="Proteomes" id="UP000386466"/>
    </source>
</evidence>
<dbReference type="Proteomes" id="UP000386466">
    <property type="component" value="Unassembled WGS sequence"/>
</dbReference>
<dbReference type="EMBL" id="CAAGRJ010033404">
    <property type="protein sequence ID" value="VFV43162.1"/>
    <property type="molecule type" value="Genomic_DNA"/>
</dbReference>
<name>A0A485PLM8_LYNPA</name>
<reference evidence="2 3" key="1">
    <citation type="submission" date="2019-01" db="EMBL/GenBank/DDBJ databases">
        <authorList>
            <person name="Alioto T."/>
            <person name="Alioto T."/>
        </authorList>
    </citation>
    <scope>NUCLEOTIDE SEQUENCE [LARGE SCALE GENOMIC DNA]</scope>
</reference>
<dbReference type="AlphaFoldDB" id="A0A485PLM8"/>
<feature type="region of interest" description="Disordered" evidence="1">
    <location>
        <begin position="86"/>
        <end position="107"/>
    </location>
</feature>
<feature type="compositionally biased region" description="Basic and acidic residues" evidence="1">
    <location>
        <begin position="96"/>
        <end position="107"/>
    </location>
</feature>
<evidence type="ECO:0000313" key="2">
    <source>
        <dbReference type="EMBL" id="VFV43162.1"/>
    </source>
</evidence>
<accession>A0A485PLM8</accession>
<evidence type="ECO:0000256" key="1">
    <source>
        <dbReference type="SAM" id="MobiDB-lite"/>
    </source>
</evidence>
<keyword evidence="3" id="KW-1185">Reference proteome</keyword>
<gene>
    <name evidence="2" type="ORF">LYPA_23C006951</name>
</gene>
<sequence length="149" mass="16836">MDKARDGSPREPSVLLRENWPECVLGHDVEGLAHDQELPVVTKSVSLGKARGLEVNKDDIQELVEEHGQELTTDELTDLHRELQQEVTEEISSAEEEGKKAEESLTSSEIREMCEMWEAVRNCVEKHHPNKAAAVRARNLFHDNALSPF</sequence>